<evidence type="ECO:0000256" key="1">
    <source>
        <dbReference type="SAM" id="SignalP"/>
    </source>
</evidence>
<feature type="chain" id="PRO_5032351116" evidence="1">
    <location>
        <begin position="28"/>
        <end position="105"/>
    </location>
</feature>
<feature type="signal peptide" evidence="1">
    <location>
        <begin position="1"/>
        <end position="27"/>
    </location>
</feature>
<name>A0A813DJZ1_POLGL</name>
<dbReference type="Proteomes" id="UP000654075">
    <property type="component" value="Unassembled WGS sequence"/>
</dbReference>
<keyword evidence="3" id="KW-1185">Reference proteome</keyword>
<protein>
    <submittedName>
        <fullName evidence="2">Uncharacterized protein</fullName>
    </submittedName>
</protein>
<accession>A0A813DJZ1</accession>
<organism evidence="2 3">
    <name type="scientific">Polarella glacialis</name>
    <name type="common">Dinoflagellate</name>
    <dbReference type="NCBI Taxonomy" id="89957"/>
    <lineage>
        <taxon>Eukaryota</taxon>
        <taxon>Sar</taxon>
        <taxon>Alveolata</taxon>
        <taxon>Dinophyceae</taxon>
        <taxon>Suessiales</taxon>
        <taxon>Suessiaceae</taxon>
        <taxon>Polarella</taxon>
    </lineage>
</organism>
<gene>
    <name evidence="2" type="ORF">PGLA1383_LOCUS6004</name>
</gene>
<dbReference type="EMBL" id="CAJNNV010002425">
    <property type="protein sequence ID" value="CAE8587162.1"/>
    <property type="molecule type" value="Genomic_DNA"/>
</dbReference>
<dbReference type="AlphaFoldDB" id="A0A813DJZ1"/>
<sequence>MAVIKSRTTHQQVLLCGILAQVGLVEAAKADAYCSLFVCVFVLSATASLLKTLIKRSNPLAYATIEEEGSAGAKELSQQAGCSASEAVVAPSATCLGLPADQSQL</sequence>
<evidence type="ECO:0000313" key="2">
    <source>
        <dbReference type="EMBL" id="CAE8587162.1"/>
    </source>
</evidence>
<reference evidence="2" key="1">
    <citation type="submission" date="2021-02" db="EMBL/GenBank/DDBJ databases">
        <authorList>
            <person name="Dougan E. K."/>
            <person name="Rhodes N."/>
            <person name="Thang M."/>
            <person name="Chan C."/>
        </authorList>
    </citation>
    <scope>NUCLEOTIDE SEQUENCE</scope>
</reference>
<comment type="caution">
    <text evidence="2">The sequence shown here is derived from an EMBL/GenBank/DDBJ whole genome shotgun (WGS) entry which is preliminary data.</text>
</comment>
<evidence type="ECO:0000313" key="3">
    <source>
        <dbReference type="Proteomes" id="UP000654075"/>
    </source>
</evidence>
<proteinExistence type="predicted"/>
<keyword evidence="1" id="KW-0732">Signal</keyword>